<evidence type="ECO:0000313" key="2">
    <source>
        <dbReference type="EMBL" id="RWQ94239.1"/>
    </source>
</evidence>
<organism evidence="2 3">
    <name type="scientific">Byssochlamys spectabilis</name>
    <name type="common">Paecilomyces variotii</name>
    <dbReference type="NCBI Taxonomy" id="264951"/>
    <lineage>
        <taxon>Eukaryota</taxon>
        <taxon>Fungi</taxon>
        <taxon>Dikarya</taxon>
        <taxon>Ascomycota</taxon>
        <taxon>Pezizomycotina</taxon>
        <taxon>Eurotiomycetes</taxon>
        <taxon>Eurotiomycetidae</taxon>
        <taxon>Eurotiales</taxon>
        <taxon>Thermoascaceae</taxon>
        <taxon>Paecilomyces</taxon>
    </lineage>
</organism>
<feature type="region of interest" description="Disordered" evidence="1">
    <location>
        <begin position="1"/>
        <end position="23"/>
    </location>
</feature>
<feature type="compositionally biased region" description="Low complexity" evidence="1">
    <location>
        <begin position="285"/>
        <end position="302"/>
    </location>
</feature>
<reference evidence="2 3" key="1">
    <citation type="journal article" date="2018" name="Front. Microbiol.">
        <title>Genomic and genetic insights into a cosmopolitan fungus, Paecilomyces variotii (Eurotiales).</title>
        <authorList>
            <person name="Urquhart A.S."/>
            <person name="Mondo S.J."/>
            <person name="Makela M.R."/>
            <person name="Hane J.K."/>
            <person name="Wiebenga A."/>
            <person name="He G."/>
            <person name="Mihaltcheva S."/>
            <person name="Pangilinan J."/>
            <person name="Lipzen A."/>
            <person name="Barry K."/>
            <person name="de Vries R.P."/>
            <person name="Grigoriev I.V."/>
            <person name="Idnurm A."/>
        </authorList>
    </citation>
    <scope>NUCLEOTIDE SEQUENCE [LARGE SCALE GENOMIC DNA]</scope>
    <source>
        <strain evidence="2 3">CBS 101075</strain>
    </source>
</reference>
<dbReference type="AlphaFoldDB" id="A0A443HR19"/>
<feature type="region of interest" description="Disordered" evidence="1">
    <location>
        <begin position="285"/>
        <end position="304"/>
    </location>
</feature>
<comment type="caution">
    <text evidence="2">The sequence shown here is derived from an EMBL/GenBank/DDBJ whole genome shotgun (WGS) entry which is preliminary data.</text>
</comment>
<sequence>MEREIEEHKSAQEGSVTAKTPDDSITIPIHSVKAKLYLNRPIEELIPSEYLKKADESPVPGIIPWVFRAGSQDGRAKDLDFWPDKDPYFMNLYKALKEAPAFERSFYEAGSEYDEEQIPEEEFYMQGSAMHEYLEELFDMLLGKDRETAKTLLCHLSHKRCISADMAYLTGYQDRHYDAPTPSGFIALQMNHRPKRSPHYIVPISITQDPEPILSAISGKLKMMLTQLYLNLKAHRNCKADQLPDQEVFLLGMHGSRLHIFRALFPGIKSSVVWCGRSSGKVLTEAGTSTAQTSTGSASTGTDLDGEPDLRTFRVVATHEYDLWDRSDFHAATRALVALFMYMLSSEAKIGPIEAMFELFPPRLNVRAEKTGEKKEEAIAEQVCEEYNEETEDEAESAEQLQHGGWWGLGDGYGDFDLFADYGDESASL</sequence>
<proteinExistence type="predicted"/>
<dbReference type="RefSeq" id="XP_028483884.1">
    <property type="nucleotide sequence ID" value="XM_028633553.1"/>
</dbReference>
<gene>
    <name evidence="2" type="ORF">C8Q69DRAFT_522763</name>
</gene>
<protein>
    <submittedName>
        <fullName evidence="2">Uncharacterized protein</fullName>
    </submittedName>
</protein>
<feature type="compositionally biased region" description="Basic and acidic residues" evidence="1">
    <location>
        <begin position="1"/>
        <end position="11"/>
    </location>
</feature>
<keyword evidence="3" id="KW-1185">Reference proteome</keyword>
<dbReference type="VEuPathDB" id="FungiDB:C8Q69DRAFT_522763"/>
<dbReference type="Proteomes" id="UP000283841">
    <property type="component" value="Unassembled WGS sequence"/>
</dbReference>
<evidence type="ECO:0000256" key="1">
    <source>
        <dbReference type="SAM" id="MobiDB-lite"/>
    </source>
</evidence>
<accession>A0A443HR19</accession>
<evidence type="ECO:0000313" key="3">
    <source>
        <dbReference type="Proteomes" id="UP000283841"/>
    </source>
</evidence>
<dbReference type="GeneID" id="39602830"/>
<dbReference type="EMBL" id="RCNU01000008">
    <property type="protein sequence ID" value="RWQ94239.1"/>
    <property type="molecule type" value="Genomic_DNA"/>
</dbReference>
<name>A0A443HR19_BYSSP</name>